<dbReference type="InterPro" id="IPR004619">
    <property type="entry name" value="Type_III_PanK"/>
</dbReference>
<keyword evidence="12 16" id="KW-0630">Potassium</keyword>
<keyword evidence="16" id="KW-0479">Metal-binding</keyword>
<evidence type="ECO:0000256" key="11">
    <source>
        <dbReference type="ARBA" id="ARBA00022840"/>
    </source>
</evidence>
<evidence type="ECO:0000256" key="16">
    <source>
        <dbReference type="HAMAP-Rule" id="MF_01274"/>
    </source>
</evidence>
<dbReference type="EMBL" id="JAVLVU010000001">
    <property type="protein sequence ID" value="MDT3402948.1"/>
    <property type="molecule type" value="Genomic_DNA"/>
</dbReference>
<keyword evidence="18" id="KW-1185">Reference proteome</keyword>
<evidence type="ECO:0000313" key="17">
    <source>
        <dbReference type="EMBL" id="MDT3402948.1"/>
    </source>
</evidence>
<sequence length="247" mass="27095">MAQLVIDIGNSFTKMAVFDEADLLGVGSYNKIIEQDIQDLFQAYHITKAIISTVKKEPQPWVELVEKHVKVSYFNSSMAYGITNHYATPQTLGLDRLAAVTGALYLYPGLDNLVIDAGTCITYDGVDAAGNYYGGSISPGLQMRFKALQYYTSALPLVNADAGFSNYYGNDTVTAMRSGVQNGILYEVEGFIQNYNKQAQSLNIILTGGDSEFLHTMLKNSIFAGYIKTEPQLVLEGLNAAIQEHND</sequence>
<comment type="function">
    <text evidence="16">Catalyzes the phosphorylation of pantothenate (Pan), the first step in CoA biosynthesis.</text>
</comment>
<evidence type="ECO:0000256" key="4">
    <source>
        <dbReference type="ARBA" id="ARBA00005225"/>
    </source>
</evidence>
<evidence type="ECO:0000256" key="2">
    <source>
        <dbReference type="ARBA" id="ARBA00001958"/>
    </source>
</evidence>
<dbReference type="GO" id="GO:0004594">
    <property type="term" value="F:pantothenate kinase activity"/>
    <property type="evidence" value="ECO:0007669"/>
    <property type="project" value="UniProtKB-EC"/>
</dbReference>
<comment type="caution">
    <text evidence="17">The sequence shown here is derived from an EMBL/GenBank/DDBJ whole genome shotgun (WGS) entry which is preliminary data.</text>
</comment>
<keyword evidence="13 16" id="KW-0173">Coenzyme A biosynthesis</keyword>
<evidence type="ECO:0000256" key="5">
    <source>
        <dbReference type="ARBA" id="ARBA00011738"/>
    </source>
</evidence>
<name>A0ABU3GT43_9SPHI</name>
<comment type="similarity">
    <text evidence="14 16">Belongs to the type III pantothenate kinase family.</text>
</comment>
<evidence type="ECO:0000256" key="6">
    <source>
        <dbReference type="ARBA" id="ARBA00012102"/>
    </source>
</evidence>
<organism evidence="17 18">
    <name type="scientific">Mucilaginibacter terrae</name>
    <dbReference type="NCBI Taxonomy" id="1955052"/>
    <lineage>
        <taxon>Bacteria</taxon>
        <taxon>Pseudomonadati</taxon>
        <taxon>Bacteroidota</taxon>
        <taxon>Sphingobacteriia</taxon>
        <taxon>Sphingobacteriales</taxon>
        <taxon>Sphingobacteriaceae</taxon>
        <taxon>Mucilaginibacter</taxon>
    </lineage>
</organism>
<dbReference type="Pfam" id="PF03309">
    <property type="entry name" value="Pan_kinase"/>
    <property type="match status" value="1"/>
</dbReference>
<dbReference type="CDD" id="cd24015">
    <property type="entry name" value="ASKHA_NBD_PanK-III"/>
    <property type="match status" value="1"/>
</dbReference>
<feature type="binding site" evidence="16">
    <location>
        <position position="116"/>
    </location>
    <ligand>
        <name>K(+)</name>
        <dbReference type="ChEBI" id="CHEBI:29103"/>
    </ligand>
</feature>
<evidence type="ECO:0000256" key="14">
    <source>
        <dbReference type="ARBA" id="ARBA00038036"/>
    </source>
</evidence>
<comment type="cofactor">
    <cofactor evidence="16">
        <name>NH4(+)</name>
        <dbReference type="ChEBI" id="CHEBI:28938"/>
    </cofactor>
    <cofactor evidence="16">
        <name>K(+)</name>
        <dbReference type="ChEBI" id="CHEBI:29103"/>
    </cofactor>
    <text evidence="16">A monovalent cation. Ammonium or potassium.</text>
</comment>
<dbReference type="HAMAP" id="MF_01274">
    <property type="entry name" value="Pantothen_kinase_3"/>
    <property type="match status" value="1"/>
</dbReference>
<dbReference type="Gene3D" id="3.30.420.40">
    <property type="match status" value="1"/>
</dbReference>
<accession>A0ABU3GT43</accession>
<keyword evidence="10 16" id="KW-0418">Kinase</keyword>
<protein>
    <recommendedName>
        <fullName evidence="15 16">Type III pantothenate kinase</fullName>
        <ecNumber evidence="6 16">2.7.1.33</ecNumber>
    </recommendedName>
    <alternativeName>
        <fullName evidence="16">PanK-III</fullName>
    </alternativeName>
    <alternativeName>
        <fullName evidence="16">Pantothenic acid kinase</fullName>
    </alternativeName>
</protein>
<dbReference type="PANTHER" id="PTHR34265:SF1">
    <property type="entry name" value="TYPE III PANTOTHENATE KINASE"/>
    <property type="match status" value="1"/>
</dbReference>
<proteinExistence type="inferred from homology"/>
<keyword evidence="7 16" id="KW-0963">Cytoplasm</keyword>
<evidence type="ECO:0000256" key="3">
    <source>
        <dbReference type="ARBA" id="ARBA00004496"/>
    </source>
</evidence>
<comment type="pathway">
    <text evidence="4 16">Cofactor biosynthesis; coenzyme A biosynthesis; CoA from (R)-pantothenate: step 1/5.</text>
</comment>
<gene>
    <name evidence="16" type="primary">coaX</name>
    <name evidence="17" type="ORF">QE417_002020</name>
</gene>
<comment type="subunit">
    <text evidence="5 16">Homodimer.</text>
</comment>
<reference evidence="18" key="1">
    <citation type="submission" date="2023-07" db="EMBL/GenBank/DDBJ databases">
        <title>Functional and genomic diversity of the sorghum phyllosphere microbiome.</title>
        <authorList>
            <person name="Shade A."/>
        </authorList>
    </citation>
    <scope>NUCLEOTIDE SEQUENCE [LARGE SCALE GENOMIC DNA]</scope>
    <source>
        <strain evidence="18">SORGH_AS_0422</strain>
    </source>
</reference>
<evidence type="ECO:0000256" key="15">
    <source>
        <dbReference type="ARBA" id="ARBA00040883"/>
    </source>
</evidence>
<feature type="binding site" evidence="16">
    <location>
        <position position="86"/>
    </location>
    <ligand>
        <name>substrate</name>
    </ligand>
</feature>
<evidence type="ECO:0000256" key="10">
    <source>
        <dbReference type="ARBA" id="ARBA00022777"/>
    </source>
</evidence>
<keyword evidence="8 16" id="KW-0808">Transferase</keyword>
<comment type="catalytic activity">
    <reaction evidence="1 16">
        <text>(R)-pantothenate + ATP = (R)-4'-phosphopantothenate + ADP + H(+)</text>
        <dbReference type="Rhea" id="RHEA:16373"/>
        <dbReference type="ChEBI" id="CHEBI:10986"/>
        <dbReference type="ChEBI" id="CHEBI:15378"/>
        <dbReference type="ChEBI" id="CHEBI:29032"/>
        <dbReference type="ChEBI" id="CHEBI:30616"/>
        <dbReference type="ChEBI" id="CHEBI:456216"/>
        <dbReference type="EC" id="2.7.1.33"/>
    </reaction>
</comment>
<evidence type="ECO:0000256" key="12">
    <source>
        <dbReference type="ARBA" id="ARBA00022958"/>
    </source>
</evidence>
<dbReference type="RefSeq" id="WP_311949636.1">
    <property type="nucleotide sequence ID" value="NZ_JAVLVU010000001.1"/>
</dbReference>
<evidence type="ECO:0000256" key="8">
    <source>
        <dbReference type="ARBA" id="ARBA00022679"/>
    </source>
</evidence>
<evidence type="ECO:0000256" key="1">
    <source>
        <dbReference type="ARBA" id="ARBA00001206"/>
    </source>
</evidence>
<dbReference type="NCBIfam" id="TIGR00671">
    <property type="entry name" value="baf"/>
    <property type="match status" value="1"/>
</dbReference>
<feature type="binding site" evidence="16">
    <location>
        <position position="172"/>
    </location>
    <ligand>
        <name>substrate</name>
    </ligand>
</feature>
<dbReference type="InterPro" id="IPR043129">
    <property type="entry name" value="ATPase_NBD"/>
</dbReference>
<dbReference type="Proteomes" id="UP001258315">
    <property type="component" value="Unassembled WGS sequence"/>
</dbReference>
<dbReference type="SUPFAM" id="SSF53067">
    <property type="entry name" value="Actin-like ATPase domain"/>
    <property type="match status" value="2"/>
</dbReference>
<feature type="binding site" evidence="16">
    <location>
        <begin position="7"/>
        <end position="14"/>
    </location>
    <ligand>
        <name>ATP</name>
        <dbReference type="ChEBI" id="CHEBI:30616"/>
    </ligand>
</feature>
<feature type="binding site" evidence="16">
    <location>
        <begin position="93"/>
        <end position="96"/>
    </location>
    <ligand>
        <name>substrate</name>
    </ligand>
</feature>
<feature type="active site" description="Proton acceptor" evidence="16">
    <location>
        <position position="95"/>
    </location>
</feature>
<dbReference type="PANTHER" id="PTHR34265">
    <property type="entry name" value="TYPE III PANTOTHENATE KINASE"/>
    <property type="match status" value="1"/>
</dbReference>
<evidence type="ECO:0000256" key="13">
    <source>
        <dbReference type="ARBA" id="ARBA00022993"/>
    </source>
</evidence>
<feature type="binding site" evidence="16">
    <location>
        <position position="119"/>
    </location>
    <ligand>
        <name>ATP</name>
        <dbReference type="ChEBI" id="CHEBI:30616"/>
    </ligand>
</feature>
<keyword evidence="9 16" id="KW-0547">Nucleotide-binding</keyword>
<keyword evidence="11 16" id="KW-0067">ATP-binding</keyword>
<evidence type="ECO:0000313" key="18">
    <source>
        <dbReference type="Proteomes" id="UP001258315"/>
    </source>
</evidence>
<evidence type="ECO:0000256" key="7">
    <source>
        <dbReference type="ARBA" id="ARBA00022490"/>
    </source>
</evidence>
<comment type="cofactor">
    <cofactor evidence="2">
        <name>K(+)</name>
        <dbReference type="ChEBI" id="CHEBI:29103"/>
    </cofactor>
</comment>
<dbReference type="EC" id="2.7.1.33" evidence="6 16"/>
<evidence type="ECO:0000256" key="9">
    <source>
        <dbReference type="ARBA" id="ARBA00022741"/>
    </source>
</evidence>
<comment type="subcellular location">
    <subcellularLocation>
        <location evidence="3 16">Cytoplasm</location>
    </subcellularLocation>
</comment>